<accession>A0A368FYH2</accession>
<dbReference type="EMBL" id="JOJR01000549">
    <property type="protein sequence ID" value="RCN36528.1"/>
    <property type="molecule type" value="Genomic_DNA"/>
</dbReference>
<dbReference type="AlphaFoldDB" id="A0A368FYH2"/>
<name>A0A368FYH2_ANCCA</name>
<organism evidence="2 3">
    <name type="scientific">Ancylostoma caninum</name>
    <name type="common">Dog hookworm</name>
    <dbReference type="NCBI Taxonomy" id="29170"/>
    <lineage>
        <taxon>Eukaryota</taxon>
        <taxon>Metazoa</taxon>
        <taxon>Ecdysozoa</taxon>
        <taxon>Nematoda</taxon>
        <taxon>Chromadorea</taxon>
        <taxon>Rhabditida</taxon>
        <taxon>Rhabditina</taxon>
        <taxon>Rhabditomorpha</taxon>
        <taxon>Strongyloidea</taxon>
        <taxon>Ancylostomatidae</taxon>
        <taxon>Ancylostomatinae</taxon>
        <taxon>Ancylostoma</taxon>
    </lineage>
</organism>
<proteinExistence type="predicted"/>
<gene>
    <name evidence="2" type="ORF">ANCCAN_17594</name>
</gene>
<feature type="region of interest" description="Disordered" evidence="1">
    <location>
        <begin position="1"/>
        <end position="35"/>
    </location>
</feature>
<evidence type="ECO:0000256" key="1">
    <source>
        <dbReference type="SAM" id="MobiDB-lite"/>
    </source>
</evidence>
<sequence length="86" mass="9939">MGSQKTSRERAVTTMRTRSDMAASLPNETTHVAPHSQCTGSYRATMVVLDVPQIMWKTTRMTRLEGTIHEFIRNRYEGEFPHGWNR</sequence>
<feature type="compositionally biased region" description="Polar residues" evidence="1">
    <location>
        <begin position="26"/>
        <end position="35"/>
    </location>
</feature>
<evidence type="ECO:0000313" key="2">
    <source>
        <dbReference type="EMBL" id="RCN36528.1"/>
    </source>
</evidence>
<reference evidence="2 3" key="1">
    <citation type="submission" date="2014-10" db="EMBL/GenBank/DDBJ databases">
        <title>Draft genome of the hookworm Ancylostoma caninum.</title>
        <authorList>
            <person name="Mitreva M."/>
        </authorList>
    </citation>
    <scope>NUCLEOTIDE SEQUENCE [LARGE SCALE GENOMIC DNA]</scope>
    <source>
        <strain evidence="2 3">Baltimore</strain>
    </source>
</reference>
<feature type="compositionally biased region" description="Basic and acidic residues" evidence="1">
    <location>
        <begin position="1"/>
        <end position="11"/>
    </location>
</feature>
<comment type="caution">
    <text evidence="2">The sequence shown here is derived from an EMBL/GenBank/DDBJ whole genome shotgun (WGS) entry which is preliminary data.</text>
</comment>
<protein>
    <submittedName>
        <fullName evidence="2">Uncharacterized protein</fullName>
    </submittedName>
</protein>
<evidence type="ECO:0000313" key="3">
    <source>
        <dbReference type="Proteomes" id="UP000252519"/>
    </source>
</evidence>
<keyword evidence="3" id="KW-1185">Reference proteome</keyword>
<dbReference type="Proteomes" id="UP000252519">
    <property type="component" value="Unassembled WGS sequence"/>
</dbReference>